<feature type="non-terminal residue" evidence="1">
    <location>
        <position position="1"/>
    </location>
</feature>
<protein>
    <submittedName>
        <fullName evidence="1">Uncharacterized protein</fullName>
    </submittedName>
</protein>
<evidence type="ECO:0000313" key="1">
    <source>
        <dbReference type="EMBL" id="JAT19101.1"/>
    </source>
</evidence>
<gene>
    <name evidence="1" type="ORF">g.50498</name>
</gene>
<organism evidence="1">
    <name type="scientific">Graphocephala atropunctata</name>
    <dbReference type="NCBI Taxonomy" id="36148"/>
    <lineage>
        <taxon>Eukaryota</taxon>
        <taxon>Metazoa</taxon>
        <taxon>Ecdysozoa</taxon>
        <taxon>Arthropoda</taxon>
        <taxon>Hexapoda</taxon>
        <taxon>Insecta</taxon>
        <taxon>Pterygota</taxon>
        <taxon>Neoptera</taxon>
        <taxon>Paraneoptera</taxon>
        <taxon>Hemiptera</taxon>
        <taxon>Auchenorrhyncha</taxon>
        <taxon>Membracoidea</taxon>
        <taxon>Cicadellidae</taxon>
        <taxon>Cicadellinae</taxon>
        <taxon>Cicadellini</taxon>
        <taxon>Graphocephala</taxon>
    </lineage>
</organism>
<proteinExistence type="predicted"/>
<sequence>NKTQILNVARNLKHSKVNNYSKTLLEDTNLSYAFLKNITPDYVPQISEVSPPIISNVSNHRLLEENFTELELEIAMKSRTKNTCPGIDGISYAVIKLLPPSAKTLLLNV</sequence>
<dbReference type="EMBL" id="GEBQ01020876">
    <property type="protein sequence ID" value="JAT19101.1"/>
    <property type="molecule type" value="Transcribed_RNA"/>
</dbReference>
<name>A0A1B6L638_9HEMI</name>
<feature type="non-terminal residue" evidence="1">
    <location>
        <position position="109"/>
    </location>
</feature>
<reference evidence="1" key="1">
    <citation type="submission" date="2015-11" db="EMBL/GenBank/DDBJ databases">
        <title>De novo transcriptome assembly of four potential Pierce s Disease insect vectors from Arizona vineyards.</title>
        <authorList>
            <person name="Tassone E.E."/>
        </authorList>
    </citation>
    <scope>NUCLEOTIDE SEQUENCE</scope>
</reference>
<dbReference type="AlphaFoldDB" id="A0A1B6L638"/>
<accession>A0A1B6L638</accession>